<evidence type="ECO:0008006" key="3">
    <source>
        <dbReference type="Google" id="ProtNLM"/>
    </source>
</evidence>
<dbReference type="CDD" id="cd02440">
    <property type="entry name" value="AdoMet_MTases"/>
    <property type="match status" value="1"/>
</dbReference>
<dbReference type="Proteomes" id="UP000178082">
    <property type="component" value="Unassembled WGS sequence"/>
</dbReference>
<dbReference type="Pfam" id="PF13489">
    <property type="entry name" value="Methyltransf_23"/>
    <property type="match status" value="1"/>
</dbReference>
<reference evidence="1 2" key="1">
    <citation type="journal article" date="2016" name="Nat. Commun.">
        <title>Thousands of microbial genomes shed light on interconnected biogeochemical processes in an aquifer system.</title>
        <authorList>
            <person name="Anantharaman K."/>
            <person name="Brown C.T."/>
            <person name="Hug L.A."/>
            <person name="Sharon I."/>
            <person name="Castelle C.J."/>
            <person name="Probst A.J."/>
            <person name="Thomas B.C."/>
            <person name="Singh A."/>
            <person name="Wilkins M.J."/>
            <person name="Karaoz U."/>
            <person name="Brodie E.L."/>
            <person name="Williams K.H."/>
            <person name="Hubbard S.S."/>
            <person name="Banfield J.F."/>
        </authorList>
    </citation>
    <scope>NUCLEOTIDE SEQUENCE [LARGE SCALE GENOMIC DNA]</scope>
</reference>
<gene>
    <name evidence="1" type="ORF">A3G31_02355</name>
</gene>
<name>A0A1F7SMD9_9BACT</name>
<dbReference type="STRING" id="1817883.A3G31_02355"/>
<dbReference type="AlphaFoldDB" id="A0A1F7SMD9"/>
<sequence>MLDKLDMKEYISCIICNSENFYHIYSKGNINIVKCSKCSLMYQNPRTLVYLINEEIYRENYYHVYEKIAKEQENFFINRFNTILKEMPVGRVLDVGCGTGSFLKVAKERGWNIHGVEVSSWAVQVLSKKLDIEVRKGGVEKANFPEDYFDLINMSHVLEHLPNPLITLEEIKRIMKPSGYLLIEVPNENNFKIRNFLLNLFLRSTKEEKFAPRSYHLYLFTKETLAYLLKKTGFKILLLKEEGFGVPGREDWIFKNLNPFFRTFALIAKKIQLDVRVGLGHYLLALAKKE</sequence>
<evidence type="ECO:0000313" key="1">
    <source>
        <dbReference type="EMBL" id="OGL54942.1"/>
    </source>
</evidence>
<comment type="caution">
    <text evidence="1">The sequence shown here is derived from an EMBL/GenBank/DDBJ whole genome shotgun (WGS) entry which is preliminary data.</text>
</comment>
<evidence type="ECO:0000313" key="2">
    <source>
        <dbReference type="Proteomes" id="UP000178082"/>
    </source>
</evidence>
<dbReference type="EMBL" id="MGDI01000005">
    <property type="protein sequence ID" value="OGL54942.1"/>
    <property type="molecule type" value="Genomic_DNA"/>
</dbReference>
<protein>
    <recommendedName>
        <fullName evidence="3">Methyltransferase type 11 domain-containing protein</fullName>
    </recommendedName>
</protein>
<dbReference type="SUPFAM" id="SSF53335">
    <property type="entry name" value="S-adenosyl-L-methionine-dependent methyltransferases"/>
    <property type="match status" value="1"/>
</dbReference>
<organism evidence="1 2">
    <name type="scientific">Candidatus Schekmanbacteria bacterium RIFCSPLOWO2_12_FULL_38_15</name>
    <dbReference type="NCBI Taxonomy" id="1817883"/>
    <lineage>
        <taxon>Bacteria</taxon>
        <taxon>Candidatus Schekmaniibacteriota</taxon>
    </lineage>
</organism>
<dbReference type="PANTHER" id="PTHR43861:SF6">
    <property type="entry name" value="METHYLTRANSFERASE TYPE 11"/>
    <property type="match status" value="1"/>
</dbReference>
<proteinExistence type="predicted"/>
<dbReference type="Gene3D" id="3.40.50.150">
    <property type="entry name" value="Vaccinia Virus protein VP39"/>
    <property type="match status" value="1"/>
</dbReference>
<accession>A0A1F7SMD9</accession>
<dbReference type="PANTHER" id="PTHR43861">
    <property type="entry name" value="TRANS-ACONITATE 2-METHYLTRANSFERASE-RELATED"/>
    <property type="match status" value="1"/>
</dbReference>
<dbReference type="InterPro" id="IPR029063">
    <property type="entry name" value="SAM-dependent_MTases_sf"/>
</dbReference>